<evidence type="ECO:0000259" key="8">
    <source>
        <dbReference type="SMART" id="SM00934"/>
    </source>
</evidence>
<protein>
    <recommendedName>
        <fullName evidence="3">Orotidine 5'-phosphate decarboxylase</fullName>
        <ecNumber evidence="2">4.1.1.23</ecNumber>
    </recommendedName>
    <alternativeName>
        <fullName evidence="7">OMP decarboxylase</fullName>
    </alternativeName>
</protein>
<dbReference type="InterPro" id="IPR013785">
    <property type="entry name" value="Aldolase_TIM"/>
</dbReference>
<evidence type="ECO:0000256" key="4">
    <source>
        <dbReference type="ARBA" id="ARBA00022793"/>
    </source>
</evidence>
<dbReference type="GO" id="GO:0044205">
    <property type="term" value="P:'de novo' UMP biosynthetic process"/>
    <property type="evidence" value="ECO:0007669"/>
    <property type="project" value="UniProtKB-UniPathway"/>
</dbReference>
<dbReference type="InterPro" id="IPR018089">
    <property type="entry name" value="OMPdecase_AS"/>
</dbReference>
<keyword evidence="4" id="KW-0210">Decarboxylase</keyword>
<organism evidence="9">
    <name type="scientific">marine metagenome</name>
    <dbReference type="NCBI Taxonomy" id="408172"/>
    <lineage>
        <taxon>unclassified sequences</taxon>
        <taxon>metagenomes</taxon>
        <taxon>ecological metagenomes</taxon>
    </lineage>
</organism>
<dbReference type="UniPathway" id="UPA00070">
    <property type="reaction ID" value="UER00120"/>
</dbReference>
<feature type="domain" description="Orotidine 5'-phosphate decarboxylase" evidence="8">
    <location>
        <begin position="8"/>
        <end position="169"/>
    </location>
</feature>
<feature type="non-terminal residue" evidence="9">
    <location>
        <position position="174"/>
    </location>
</feature>
<dbReference type="InterPro" id="IPR001754">
    <property type="entry name" value="OMPdeCOase_dom"/>
</dbReference>
<dbReference type="SUPFAM" id="SSF51366">
    <property type="entry name" value="Ribulose-phoshate binding barrel"/>
    <property type="match status" value="1"/>
</dbReference>
<dbReference type="AlphaFoldDB" id="A0A383D370"/>
<dbReference type="NCBIfam" id="TIGR01740">
    <property type="entry name" value="pyrF"/>
    <property type="match status" value="1"/>
</dbReference>
<dbReference type="InterPro" id="IPR011060">
    <property type="entry name" value="RibuloseP-bd_barrel"/>
</dbReference>
<dbReference type="GO" id="GO:0004590">
    <property type="term" value="F:orotidine-5'-phosphate decarboxylase activity"/>
    <property type="evidence" value="ECO:0007669"/>
    <property type="project" value="UniProtKB-EC"/>
</dbReference>
<dbReference type="EC" id="4.1.1.23" evidence="2"/>
<reference evidence="9" key="1">
    <citation type="submission" date="2018-05" db="EMBL/GenBank/DDBJ databases">
        <authorList>
            <person name="Lanie J.A."/>
            <person name="Ng W.-L."/>
            <person name="Kazmierczak K.M."/>
            <person name="Andrzejewski T.M."/>
            <person name="Davidsen T.M."/>
            <person name="Wayne K.J."/>
            <person name="Tettelin H."/>
            <person name="Glass J.I."/>
            <person name="Rusch D."/>
            <person name="Podicherti R."/>
            <person name="Tsui H.-C.T."/>
            <person name="Winkler M.E."/>
        </authorList>
    </citation>
    <scope>NUCLEOTIDE SEQUENCE</scope>
</reference>
<dbReference type="GO" id="GO:0005829">
    <property type="term" value="C:cytosol"/>
    <property type="evidence" value="ECO:0007669"/>
    <property type="project" value="TreeGrafter"/>
</dbReference>
<dbReference type="PANTHER" id="PTHR32119">
    <property type="entry name" value="OROTIDINE 5'-PHOSPHATE DECARBOXYLASE"/>
    <property type="match status" value="1"/>
</dbReference>
<evidence type="ECO:0000256" key="2">
    <source>
        <dbReference type="ARBA" id="ARBA00012321"/>
    </source>
</evidence>
<dbReference type="SMART" id="SM00934">
    <property type="entry name" value="OMPdecase"/>
    <property type="match status" value="1"/>
</dbReference>
<dbReference type="InterPro" id="IPR014732">
    <property type="entry name" value="OMPdecase"/>
</dbReference>
<dbReference type="PANTHER" id="PTHR32119:SF2">
    <property type="entry name" value="OROTIDINE 5'-PHOSPHATE DECARBOXYLASE"/>
    <property type="match status" value="1"/>
</dbReference>
<gene>
    <name evidence="9" type="ORF">METZ01_LOCUS491614</name>
</gene>
<accession>A0A383D370</accession>
<dbReference type="Pfam" id="PF00215">
    <property type="entry name" value="OMPdecase"/>
    <property type="match status" value="1"/>
</dbReference>
<evidence type="ECO:0000256" key="6">
    <source>
        <dbReference type="ARBA" id="ARBA00023239"/>
    </source>
</evidence>
<keyword evidence="5" id="KW-0665">Pyrimidine biosynthesis</keyword>
<evidence type="ECO:0000256" key="7">
    <source>
        <dbReference type="ARBA" id="ARBA00033428"/>
    </source>
</evidence>
<proteinExistence type="predicted"/>
<evidence type="ECO:0000256" key="3">
    <source>
        <dbReference type="ARBA" id="ARBA00021923"/>
    </source>
</evidence>
<dbReference type="CDD" id="cd04725">
    <property type="entry name" value="OMP_decarboxylase_like"/>
    <property type="match status" value="1"/>
</dbReference>
<dbReference type="Gene3D" id="3.20.20.70">
    <property type="entry name" value="Aldolase class I"/>
    <property type="match status" value="1"/>
</dbReference>
<evidence type="ECO:0000256" key="1">
    <source>
        <dbReference type="ARBA" id="ARBA00004861"/>
    </source>
</evidence>
<sequence>MNQTTTNKIILALDTSDLNFAIDIAKKIKNKIFTIKLGLEFFNAHGKNGIKKFNDLGFNNIMLDLKLNDIGNTCFKAIKSLNGINFEYLTIHALGGKKMILKCKEAANEINQNIKILAVTILTSLDDEDIGLMGIKNNINDLVVKLAKNSSDAHGYVCSGNEALALRKIIGKDK</sequence>
<keyword evidence="6" id="KW-0456">Lyase</keyword>
<evidence type="ECO:0000313" key="9">
    <source>
        <dbReference type="EMBL" id="SVE38760.1"/>
    </source>
</evidence>
<evidence type="ECO:0000256" key="5">
    <source>
        <dbReference type="ARBA" id="ARBA00022975"/>
    </source>
</evidence>
<dbReference type="EMBL" id="UINC01213816">
    <property type="protein sequence ID" value="SVE38760.1"/>
    <property type="molecule type" value="Genomic_DNA"/>
</dbReference>
<dbReference type="PROSITE" id="PS00156">
    <property type="entry name" value="OMPDECASE"/>
    <property type="match status" value="1"/>
</dbReference>
<dbReference type="GO" id="GO:0006207">
    <property type="term" value="P:'de novo' pyrimidine nucleobase biosynthetic process"/>
    <property type="evidence" value="ECO:0007669"/>
    <property type="project" value="InterPro"/>
</dbReference>
<comment type="pathway">
    <text evidence="1">Pyrimidine metabolism; UMP biosynthesis via de novo pathway; UMP from orotate: step 2/2.</text>
</comment>
<name>A0A383D370_9ZZZZ</name>